<organism evidence="1 2">
    <name type="scientific">Pseudoprevotella muciniphila</name>
    <dbReference type="NCBI Taxonomy" id="2133944"/>
    <lineage>
        <taxon>Bacteria</taxon>
        <taxon>Pseudomonadati</taxon>
        <taxon>Bacteroidota</taxon>
        <taxon>Bacteroidia</taxon>
        <taxon>Bacteroidales</taxon>
        <taxon>Prevotellaceae</taxon>
        <taxon>Pseudoprevotella</taxon>
    </lineage>
</organism>
<dbReference type="GO" id="GO:0008893">
    <property type="term" value="F:guanosine-3',5'-bis(diphosphate) 3'-diphosphatase activity"/>
    <property type="evidence" value="ECO:0007669"/>
    <property type="project" value="TreeGrafter"/>
</dbReference>
<dbReference type="Proteomes" id="UP000249375">
    <property type="component" value="Chromosome"/>
</dbReference>
<proteinExistence type="predicted"/>
<keyword evidence="2" id="KW-1185">Reference proteome</keyword>
<evidence type="ECO:0000313" key="1">
    <source>
        <dbReference type="EMBL" id="QFQ11664.1"/>
    </source>
</evidence>
<dbReference type="SUPFAM" id="SSF109604">
    <property type="entry name" value="HD-domain/PDEase-like"/>
    <property type="match status" value="1"/>
</dbReference>
<dbReference type="AlphaFoldDB" id="A0A5P8E417"/>
<dbReference type="EMBL" id="CP033459">
    <property type="protein sequence ID" value="QFQ11664.1"/>
    <property type="molecule type" value="Genomic_DNA"/>
</dbReference>
<reference evidence="1 2" key="1">
    <citation type="submission" date="2018-11" db="EMBL/GenBank/DDBJ databases">
        <authorList>
            <person name="Na S.W."/>
            <person name="Baik M."/>
        </authorList>
    </citation>
    <scope>NUCLEOTIDE SEQUENCE [LARGE SCALE GENOMIC DNA]</scope>
    <source>
        <strain evidence="1 2">E39</strain>
    </source>
</reference>
<accession>A0A5P8E417</accession>
<protein>
    <submittedName>
        <fullName evidence="1">HD domain-containing protein</fullName>
    </submittedName>
</protein>
<dbReference type="KEGG" id="alq:C7Y71_000705"/>
<dbReference type="InterPro" id="IPR052194">
    <property type="entry name" value="MESH1"/>
</dbReference>
<sequence>MNKKELYDKALQIAIKAHEGQKDKSGRNYIMHPIRVSERCKTIDAKIVALLHDTIEDTDVTEDYLKTEGFPQEIIDAIKLVTRKEDETYQQFIERAANNAISREVKIADLEDNMDIRRLTEISDKSVERLRKYLAAWHYLQKQ</sequence>
<evidence type="ECO:0000313" key="2">
    <source>
        <dbReference type="Proteomes" id="UP000249375"/>
    </source>
</evidence>
<dbReference type="Pfam" id="PF13328">
    <property type="entry name" value="HD_4"/>
    <property type="match status" value="1"/>
</dbReference>
<dbReference type="RefSeq" id="WP_111898727.1">
    <property type="nucleotide sequence ID" value="NZ_CP033459.1"/>
</dbReference>
<dbReference type="PANTHER" id="PTHR46246">
    <property type="entry name" value="GUANOSINE-3',5'-BIS(DIPHOSPHATE) 3'-PYROPHOSPHOHYDROLASE MESH1"/>
    <property type="match status" value="1"/>
</dbReference>
<dbReference type="PANTHER" id="PTHR46246:SF1">
    <property type="entry name" value="GUANOSINE-3',5'-BIS(DIPHOSPHATE) 3'-PYROPHOSPHOHYDROLASE MESH1"/>
    <property type="match status" value="1"/>
</dbReference>
<gene>
    <name evidence="1" type="ORF">C7Y71_000705</name>
</gene>
<name>A0A5P8E417_9BACT</name>
<dbReference type="Gene3D" id="1.10.3210.10">
    <property type="entry name" value="Hypothetical protein af1432"/>
    <property type="match status" value="1"/>
</dbReference>
<dbReference type="OrthoDB" id="9802385at2"/>